<sequence>MDLRGVEREVEGEVWRRVRQIGGNAVPFSFEGIDHIQLAAPEGCEEEARGFYAELLGWQEIPKPEPLKKRGGVWFQCGTHQVHIGVQQDFRPALKAHPAFAVRGLEELRARLVQIGIHVIDDEIRAEEGISRIYVRDPFGNRLEFLERH</sequence>
<reference evidence="2 3" key="1">
    <citation type="journal article" date="2012" name="J. Bacteriol.">
        <title>Complete Genome Sequence of Paenibacillus mucilaginosus 3016, a Bacterium Functional as Microbial Fertilizer.</title>
        <authorList>
            <person name="Ma M."/>
            <person name="Wang Z."/>
            <person name="Li L."/>
            <person name="Jiang X."/>
            <person name="Guan D."/>
            <person name="Cao F."/>
            <person name="Chen H."/>
            <person name="Wang X."/>
            <person name="Shen D."/>
            <person name="Du B."/>
            <person name="Li J."/>
        </authorList>
    </citation>
    <scope>NUCLEOTIDE SEQUENCE [LARGE SCALE GENOMIC DNA]</scope>
    <source>
        <strain evidence="2 3">3016</strain>
    </source>
</reference>
<dbReference type="PANTHER" id="PTHR39175">
    <property type="entry name" value="FAMILY PROTEIN, PUTATIVE (AFU_ORTHOLOGUE AFUA_3G15060)-RELATED"/>
    <property type="match status" value="1"/>
</dbReference>
<dbReference type="Pfam" id="PF18029">
    <property type="entry name" value="Glyoxalase_6"/>
    <property type="match status" value="1"/>
</dbReference>
<proteinExistence type="predicted"/>
<dbReference type="GO" id="GO:0051213">
    <property type="term" value="F:dioxygenase activity"/>
    <property type="evidence" value="ECO:0007669"/>
    <property type="project" value="UniProtKB-KW"/>
</dbReference>
<name>H6NCX5_9BACL</name>
<dbReference type="Proteomes" id="UP000007523">
    <property type="component" value="Chromosome"/>
</dbReference>
<dbReference type="PROSITE" id="PS51819">
    <property type="entry name" value="VOC"/>
    <property type="match status" value="1"/>
</dbReference>
<dbReference type="Gene3D" id="3.10.180.10">
    <property type="entry name" value="2,3-Dihydroxybiphenyl 1,2-Dioxygenase, domain 1"/>
    <property type="match status" value="1"/>
</dbReference>
<evidence type="ECO:0000313" key="3">
    <source>
        <dbReference type="Proteomes" id="UP000007523"/>
    </source>
</evidence>
<dbReference type="InterPro" id="IPR037523">
    <property type="entry name" value="VOC_core"/>
</dbReference>
<keyword evidence="3" id="KW-1185">Reference proteome</keyword>
<dbReference type="InterPro" id="IPR041581">
    <property type="entry name" value="Glyoxalase_6"/>
</dbReference>
<dbReference type="AlphaFoldDB" id="H6NCX5"/>
<evidence type="ECO:0000313" key="2">
    <source>
        <dbReference type="EMBL" id="AFC29457.1"/>
    </source>
</evidence>
<protein>
    <submittedName>
        <fullName evidence="2">Glyoxalase/bleomycin resistance protein/dioxygenase</fullName>
    </submittedName>
</protein>
<evidence type="ECO:0000259" key="1">
    <source>
        <dbReference type="PROSITE" id="PS51819"/>
    </source>
</evidence>
<organism evidence="2 3">
    <name type="scientific">Paenibacillus mucilaginosus 3016</name>
    <dbReference type="NCBI Taxonomy" id="1116391"/>
    <lineage>
        <taxon>Bacteria</taxon>
        <taxon>Bacillati</taxon>
        <taxon>Bacillota</taxon>
        <taxon>Bacilli</taxon>
        <taxon>Bacillales</taxon>
        <taxon>Paenibacillaceae</taxon>
        <taxon>Paenibacillus</taxon>
    </lineage>
</organism>
<dbReference type="InterPro" id="IPR029068">
    <property type="entry name" value="Glyas_Bleomycin-R_OHBP_Dase"/>
</dbReference>
<keyword evidence="2" id="KW-0560">Oxidoreductase</keyword>
<gene>
    <name evidence="2" type="ORF">PM3016_2573</name>
</gene>
<keyword evidence="2" id="KW-0223">Dioxygenase</keyword>
<dbReference type="KEGG" id="pmq:PM3016_2573"/>
<dbReference type="SUPFAM" id="SSF54593">
    <property type="entry name" value="Glyoxalase/Bleomycin resistance protein/Dihydroxybiphenyl dioxygenase"/>
    <property type="match status" value="1"/>
</dbReference>
<dbReference type="HOGENOM" id="CLU_140387_0_0_9"/>
<dbReference type="PANTHER" id="PTHR39175:SF1">
    <property type="entry name" value="FAMILY PROTEIN, PUTATIVE (AFU_ORTHOLOGUE AFUA_3G15060)-RELATED"/>
    <property type="match status" value="1"/>
</dbReference>
<feature type="domain" description="VOC" evidence="1">
    <location>
        <begin position="32"/>
        <end position="148"/>
    </location>
</feature>
<accession>H6NCX5</accession>
<dbReference type="EMBL" id="CP003235">
    <property type="protein sequence ID" value="AFC29457.1"/>
    <property type="molecule type" value="Genomic_DNA"/>
</dbReference>
<dbReference type="STRING" id="1116391.PM3016_2573"/>